<reference evidence="1 2" key="1">
    <citation type="submission" date="2016-10" db="EMBL/GenBank/DDBJ databases">
        <authorList>
            <person name="de Groot N.N."/>
        </authorList>
    </citation>
    <scope>NUCLEOTIDE SEQUENCE [LARGE SCALE GENOMIC DNA]</scope>
    <source>
        <strain evidence="1 2">CBS 141442</strain>
    </source>
</reference>
<dbReference type="EMBL" id="LT635758">
    <property type="protein sequence ID" value="SGZ52845.1"/>
    <property type="molecule type" value="Genomic_DNA"/>
</dbReference>
<protein>
    <submittedName>
        <fullName evidence="1">CIC11C00000000110</fullName>
    </submittedName>
</protein>
<proteinExistence type="predicted"/>
<accession>A0A1L0G8R3</accession>
<dbReference type="AlphaFoldDB" id="A0A1L0G8R3"/>
<name>A0A1L0G8R3_9ASCO</name>
<organism evidence="1 2">
    <name type="scientific">Sungouiella intermedia</name>
    <dbReference type="NCBI Taxonomy" id="45354"/>
    <lineage>
        <taxon>Eukaryota</taxon>
        <taxon>Fungi</taxon>
        <taxon>Dikarya</taxon>
        <taxon>Ascomycota</taxon>
        <taxon>Saccharomycotina</taxon>
        <taxon>Pichiomycetes</taxon>
        <taxon>Metschnikowiaceae</taxon>
        <taxon>Sungouiella</taxon>
    </lineage>
</organism>
<evidence type="ECO:0000313" key="2">
    <source>
        <dbReference type="Proteomes" id="UP000182334"/>
    </source>
</evidence>
<dbReference type="Proteomes" id="UP000182334">
    <property type="component" value="Chromosome III"/>
</dbReference>
<keyword evidence="2" id="KW-1185">Reference proteome</keyword>
<sequence>MHIDYIADSRTSGDKSHNFRHVFGKAILRGIRDVSKGFLELKTWTEKWILKMGKLAEWTG</sequence>
<gene>
    <name evidence="1" type="ORF">SAMEA4029010_CIC11G00000000110</name>
</gene>
<evidence type="ECO:0000313" key="1">
    <source>
        <dbReference type="EMBL" id="SGZ52845.1"/>
    </source>
</evidence>